<dbReference type="InterPro" id="IPR036390">
    <property type="entry name" value="WH_DNA-bd_sf"/>
</dbReference>
<dbReference type="Proteomes" id="UP000310263">
    <property type="component" value="Unassembled WGS sequence"/>
</dbReference>
<dbReference type="RefSeq" id="WP_136011960.1">
    <property type="nucleotide sequence ID" value="NZ_SRYE01000001.1"/>
</dbReference>
<evidence type="ECO:0000256" key="2">
    <source>
        <dbReference type="ARBA" id="ARBA00023163"/>
    </source>
</evidence>
<feature type="region of interest" description="Disordered" evidence="3">
    <location>
        <begin position="1"/>
        <end position="26"/>
    </location>
</feature>
<evidence type="ECO:0000259" key="4">
    <source>
        <dbReference type="PROSITE" id="PS51000"/>
    </source>
</evidence>
<dbReference type="Gene3D" id="1.10.10.10">
    <property type="entry name" value="Winged helix-like DNA-binding domain superfamily/Winged helix DNA-binding domain"/>
    <property type="match status" value="1"/>
</dbReference>
<evidence type="ECO:0000313" key="6">
    <source>
        <dbReference type="Proteomes" id="UP000310263"/>
    </source>
</evidence>
<dbReference type="InterPro" id="IPR050313">
    <property type="entry name" value="Carb_Metab_HTH_regulators"/>
</dbReference>
<dbReference type="SUPFAM" id="SSF46785">
    <property type="entry name" value="Winged helix' DNA-binding domain"/>
    <property type="match status" value="1"/>
</dbReference>
<dbReference type="SMART" id="SM00420">
    <property type="entry name" value="HTH_DEOR"/>
    <property type="match status" value="1"/>
</dbReference>
<name>A0A4S2F6I2_9ACTN</name>
<proteinExistence type="predicted"/>
<dbReference type="Pfam" id="PF08220">
    <property type="entry name" value="HTH_DeoR"/>
    <property type="match status" value="1"/>
</dbReference>
<dbReference type="PANTHER" id="PTHR30363:SF44">
    <property type="entry name" value="AGA OPERON TRANSCRIPTIONAL REPRESSOR-RELATED"/>
    <property type="match status" value="1"/>
</dbReference>
<dbReference type="GO" id="GO:0003700">
    <property type="term" value="F:DNA-binding transcription factor activity"/>
    <property type="evidence" value="ECO:0007669"/>
    <property type="project" value="InterPro"/>
</dbReference>
<dbReference type="PANTHER" id="PTHR30363">
    <property type="entry name" value="HTH-TYPE TRANSCRIPTIONAL REGULATOR SRLR-RELATED"/>
    <property type="match status" value="1"/>
</dbReference>
<accession>A0A4S2F6I2</accession>
<feature type="domain" description="HTH deoR-type" evidence="4">
    <location>
        <begin position="28"/>
        <end position="83"/>
    </location>
</feature>
<dbReference type="EMBL" id="SRYE01000001">
    <property type="protein sequence ID" value="TGY63333.1"/>
    <property type="molecule type" value="Genomic_DNA"/>
</dbReference>
<keyword evidence="2" id="KW-0804">Transcription</keyword>
<comment type="caution">
    <text evidence="5">The sequence shown here is derived from an EMBL/GenBank/DDBJ whole genome shotgun (WGS) entry which is preliminary data.</text>
</comment>
<dbReference type="InterPro" id="IPR037171">
    <property type="entry name" value="NagB/RpiA_transferase-like"/>
</dbReference>
<dbReference type="PROSITE" id="PS51000">
    <property type="entry name" value="HTH_DEOR_2"/>
    <property type="match status" value="1"/>
</dbReference>
<dbReference type="AlphaFoldDB" id="A0A4S2F6I2"/>
<protein>
    <submittedName>
        <fullName evidence="5">DeoR/GlpR transcriptional regulator</fullName>
    </submittedName>
</protein>
<dbReference type="SUPFAM" id="SSF100950">
    <property type="entry name" value="NagB/RpiA/CoA transferase-like"/>
    <property type="match status" value="1"/>
</dbReference>
<dbReference type="Pfam" id="PF00455">
    <property type="entry name" value="DeoRC"/>
    <property type="match status" value="1"/>
</dbReference>
<keyword evidence="1" id="KW-0805">Transcription regulation</keyword>
<reference evidence="5 6" key="1">
    <citation type="submission" date="2019-04" db="EMBL/GenBank/DDBJ databases">
        <title>Microbes associate with the intestines of laboratory mice.</title>
        <authorList>
            <person name="Navarre W."/>
            <person name="Wong E."/>
            <person name="Huang K."/>
            <person name="Tropini C."/>
            <person name="Ng K."/>
            <person name="Yu B."/>
        </authorList>
    </citation>
    <scope>NUCLEOTIDE SEQUENCE [LARGE SCALE GENOMIC DNA]</scope>
    <source>
        <strain evidence="5 6">NM07_P-09</strain>
    </source>
</reference>
<keyword evidence="6" id="KW-1185">Reference proteome</keyword>
<dbReference type="SMART" id="SM01134">
    <property type="entry name" value="DeoRC"/>
    <property type="match status" value="1"/>
</dbReference>
<gene>
    <name evidence="5" type="ORF">E5334_02200</name>
</gene>
<dbReference type="InterPro" id="IPR014036">
    <property type="entry name" value="DeoR-like_C"/>
</dbReference>
<dbReference type="InterPro" id="IPR036388">
    <property type="entry name" value="WH-like_DNA-bd_sf"/>
</dbReference>
<sequence>MTAPAPNDTSLPGPATPGSTHGSGHSFAEERRAAIMDLLGREASVQVTDLAKLFGVSRVTVRSDLDELEAAGRLRRTHGGAVSLSRALTVSIQDQRVNVNVEAKQAIGRTAAAMVSDGDSVLVDSGTTALELVRALGGCNEVTVVTCDFTVADFIDRSMPSLDVILLGGELRKGHRYTYGPMTEQALALLHPQISFVCPTSYVPGRGLMTNFAPMAQIKRAMLSCAARTVVLMDATKVNAPGLLLVDTLAHVDAVVTDNDPGGLLATELQEQAPEAQLILAQG</sequence>
<dbReference type="PRINTS" id="PR00037">
    <property type="entry name" value="HTHLACR"/>
</dbReference>
<dbReference type="OrthoDB" id="7688673at2"/>
<dbReference type="InterPro" id="IPR001034">
    <property type="entry name" value="DeoR_HTH"/>
</dbReference>
<evidence type="ECO:0000256" key="1">
    <source>
        <dbReference type="ARBA" id="ARBA00023015"/>
    </source>
</evidence>
<evidence type="ECO:0000313" key="5">
    <source>
        <dbReference type="EMBL" id="TGY63333.1"/>
    </source>
</evidence>
<organism evidence="5 6">
    <name type="scientific">Muricaecibacterium torontonense</name>
    <dbReference type="NCBI Taxonomy" id="3032871"/>
    <lineage>
        <taxon>Bacteria</taxon>
        <taxon>Bacillati</taxon>
        <taxon>Actinomycetota</taxon>
        <taxon>Coriobacteriia</taxon>
        <taxon>Coriobacteriales</taxon>
        <taxon>Atopobiaceae</taxon>
        <taxon>Muricaecibacterium</taxon>
    </lineage>
</organism>
<evidence type="ECO:0000256" key="3">
    <source>
        <dbReference type="SAM" id="MobiDB-lite"/>
    </source>
</evidence>